<sequence>MTDKQRSTLRFAAQLMLGAVVGKVLGFVREILFAKHLGATAAADSFRAAMTAVLLPIAPLQGDLIPSTLVPLFLEWRREGRSVRMASSLCMVFTASATLLAVLIAVYAEVYVDLLLGGFSPEAKAMTAAFTRAMTPAMPASVLIAYFGCVEIALGRSRITSIRPSVQNVSVLIGIGVMSWTGEVIAIAWAFTAGLVLVALYGLAMLWREGEISPRAVRIGSGFEAVAVFFRRGRPLLIQPLAEQGNTLLERMLASALAVGTMASLDYARTITETVYYAVSQPVGYVVLGHEKAIDLRERVRALCSPILHLALPASAFVITFASDITAVVFGRGAFKAEAIASTALAMQGIAIGLWATTLGWILLRMLNADQRNGTAARILACAYAANMIVNVAMYRWLGLFGLGLGEAMRGLVLLGGTAYALGCTGVLLRLIARAAPVTLALAATGLLLQSGVHTPLMRLLAGTGLYGLVLVPWLLFGVPEMAWFRHRVFSRWTKSEPRVTAPGDAATAAWEARTLPNEASGNRAP</sequence>
<keyword evidence="3 10" id="KW-0812">Transmembrane</keyword>
<keyword evidence="5" id="KW-0573">Peptidoglycan synthesis</keyword>
<keyword evidence="6 10" id="KW-1133">Transmembrane helix</keyword>
<dbReference type="Proteomes" id="UP001549145">
    <property type="component" value="Unassembled WGS sequence"/>
</dbReference>
<evidence type="ECO:0000313" key="12">
    <source>
        <dbReference type="Proteomes" id="UP001549145"/>
    </source>
</evidence>
<dbReference type="Pfam" id="PF03023">
    <property type="entry name" value="MurJ"/>
    <property type="match status" value="1"/>
</dbReference>
<organism evidence="11 12">
    <name type="scientific">Methylobacterium goesingense</name>
    <dbReference type="NCBI Taxonomy" id="243690"/>
    <lineage>
        <taxon>Bacteria</taxon>
        <taxon>Pseudomonadati</taxon>
        <taxon>Pseudomonadota</taxon>
        <taxon>Alphaproteobacteria</taxon>
        <taxon>Hyphomicrobiales</taxon>
        <taxon>Methylobacteriaceae</taxon>
        <taxon>Methylobacterium</taxon>
    </lineage>
</organism>
<feature type="transmembrane region" description="Helical" evidence="10">
    <location>
        <begin position="343"/>
        <end position="364"/>
    </location>
</feature>
<accession>A0ABV2KZ13</accession>
<proteinExistence type="inferred from homology"/>
<dbReference type="RefSeq" id="WP_238282989.1">
    <property type="nucleotide sequence ID" value="NZ_BPQL01000224.1"/>
</dbReference>
<evidence type="ECO:0000256" key="6">
    <source>
        <dbReference type="ARBA" id="ARBA00022989"/>
    </source>
</evidence>
<evidence type="ECO:0000256" key="2">
    <source>
        <dbReference type="ARBA" id="ARBA00022475"/>
    </source>
</evidence>
<keyword evidence="4" id="KW-0133">Cell shape</keyword>
<evidence type="ECO:0000313" key="11">
    <source>
        <dbReference type="EMBL" id="MET3690805.1"/>
    </source>
</evidence>
<dbReference type="EMBL" id="JBEPMM010000001">
    <property type="protein sequence ID" value="MET3690805.1"/>
    <property type="molecule type" value="Genomic_DNA"/>
</dbReference>
<dbReference type="InterPro" id="IPR004268">
    <property type="entry name" value="MurJ"/>
</dbReference>
<gene>
    <name evidence="11" type="ORF">ABID43_000324</name>
</gene>
<feature type="transmembrane region" description="Helical" evidence="10">
    <location>
        <begin position="376"/>
        <end position="397"/>
    </location>
</feature>
<keyword evidence="2" id="KW-1003">Cell membrane</keyword>
<protein>
    <submittedName>
        <fullName evidence="11">Peptidoglycan lipid II flippase</fullName>
    </submittedName>
</protein>
<evidence type="ECO:0000256" key="5">
    <source>
        <dbReference type="ARBA" id="ARBA00022984"/>
    </source>
</evidence>
<feature type="transmembrane region" description="Helical" evidence="10">
    <location>
        <begin position="128"/>
        <end position="149"/>
    </location>
</feature>
<feature type="transmembrane region" description="Helical" evidence="10">
    <location>
        <begin position="307"/>
        <end position="331"/>
    </location>
</feature>
<reference evidence="11 12" key="1">
    <citation type="submission" date="2024-06" db="EMBL/GenBank/DDBJ databases">
        <title>Genomic Encyclopedia of Type Strains, Phase IV (KMG-IV): sequencing the most valuable type-strain genomes for metagenomic binning, comparative biology and taxonomic classification.</title>
        <authorList>
            <person name="Goeker M."/>
        </authorList>
    </citation>
    <scope>NUCLEOTIDE SEQUENCE [LARGE SCALE GENOMIC DNA]</scope>
    <source>
        <strain evidence="11 12">DSM 21331</strain>
    </source>
</reference>
<comment type="similarity">
    <text evidence="9">Belongs to the MurJ/MviN family.</text>
</comment>
<feature type="transmembrane region" description="Helical" evidence="10">
    <location>
        <begin position="186"/>
        <end position="207"/>
    </location>
</feature>
<dbReference type="PANTHER" id="PTHR47019">
    <property type="entry name" value="LIPID II FLIPPASE MURJ"/>
    <property type="match status" value="1"/>
</dbReference>
<feature type="transmembrane region" description="Helical" evidence="10">
    <location>
        <begin position="465"/>
        <end position="485"/>
    </location>
</feature>
<comment type="caution">
    <text evidence="11">The sequence shown here is derived from an EMBL/GenBank/DDBJ whole genome shotgun (WGS) entry which is preliminary data.</text>
</comment>
<evidence type="ECO:0000256" key="8">
    <source>
        <dbReference type="ARBA" id="ARBA00060041"/>
    </source>
</evidence>
<dbReference type="InterPro" id="IPR051050">
    <property type="entry name" value="Lipid_II_flippase_MurJ/MviN"/>
</dbReference>
<feature type="transmembrane region" description="Helical" evidence="10">
    <location>
        <begin position="86"/>
        <end position="108"/>
    </location>
</feature>
<evidence type="ECO:0000256" key="9">
    <source>
        <dbReference type="ARBA" id="ARBA00061532"/>
    </source>
</evidence>
<keyword evidence="7 10" id="KW-0472">Membrane</keyword>
<evidence type="ECO:0000256" key="7">
    <source>
        <dbReference type="ARBA" id="ARBA00023136"/>
    </source>
</evidence>
<evidence type="ECO:0000256" key="10">
    <source>
        <dbReference type="SAM" id="Phobius"/>
    </source>
</evidence>
<feature type="transmembrane region" description="Helical" evidence="10">
    <location>
        <begin position="436"/>
        <end position="453"/>
    </location>
</feature>
<evidence type="ECO:0000256" key="3">
    <source>
        <dbReference type="ARBA" id="ARBA00022692"/>
    </source>
</evidence>
<feature type="transmembrane region" description="Helical" evidence="10">
    <location>
        <begin position="161"/>
        <end position="180"/>
    </location>
</feature>
<keyword evidence="12" id="KW-1185">Reference proteome</keyword>
<dbReference type="PANTHER" id="PTHR47019:SF1">
    <property type="entry name" value="LIPID II FLIPPASE MURJ"/>
    <property type="match status" value="1"/>
</dbReference>
<evidence type="ECO:0000256" key="4">
    <source>
        <dbReference type="ARBA" id="ARBA00022960"/>
    </source>
</evidence>
<comment type="function">
    <text evidence="8">Involved in peptidoglycan biosynthesis. Transports lipid-linked peptidoglycan precursors from the inner to the outer leaflet of the cytoplasmic membrane.</text>
</comment>
<feature type="transmembrane region" description="Helical" evidence="10">
    <location>
        <begin position="409"/>
        <end position="429"/>
    </location>
</feature>
<comment type="subcellular location">
    <subcellularLocation>
        <location evidence="1">Cell membrane</location>
        <topology evidence="1">Multi-pass membrane protein</topology>
    </subcellularLocation>
</comment>
<name>A0ABV2KZ13_9HYPH</name>
<evidence type="ECO:0000256" key="1">
    <source>
        <dbReference type="ARBA" id="ARBA00004651"/>
    </source>
</evidence>